<sequence>MKVNPQDVPEQRIDEEGENYEHLEHGMDLSFYNPSAEWDLMSLTSQRHVKIYPGCCGSDAYIDVSFNLVIRRKGLFYTVNLVVPCMLIAILTTFAFYIPPREHKMTYLMQTLVAITFFYLVLVELIPPSSVAVPLITKYLLLTLCLLVASIVISIYTVRVYRDASSNPVPKWMRVVYMETLPKYLLIKPPNQEIFLKAKGRPTDGSSKVASARSSRRLSSYFLQTYSGDVRLSQLAQLRGLHPDLIRRMIDNLSFISDQFRAFENDGRVSAEWAYVAVAMDRFWHILFTVINFLGALSLLLQSQTLYDSRLPLEIEPSSKPLIAEITWQRR</sequence>
<dbReference type="SUPFAM" id="SSF90112">
    <property type="entry name" value="Neurotransmitter-gated ion-channel transmembrane pore"/>
    <property type="match status" value="1"/>
</dbReference>
<dbReference type="InterPro" id="IPR036734">
    <property type="entry name" value="Neur_chan_lig-bd_sf"/>
</dbReference>
<keyword evidence="2" id="KW-1133">Transmembrane helix</keyword>
<reference evidence="4 5" key="2">
    <citation type="submission" date="2018-10" db="EMBL/GenBank/DDBJ databases">
        <authorList>
            <consortium name="Pathogen Informatics"/>
        </authorList>
    </citation>
    <scope>NUCLEOTIDE SEQUENCE [LARGE SCALE GENOMIC DNA]</scope>
</reference>
<evidence type="ECO:0000313" key="4">
    <source>
        <dbReference type="EMBL" id="VDD93605.1"/>
    </source>
</evidence>
<feature type="transmembrane region" description="Helical" evidence="2">
    <location>
        <begin position="105"/>
        <end position="127"/>
    </location>
</feature>
<dbReference type="GO" id="GO:0004888">
    <property type="term" value="F:transmembrane signaling receptor activity"/>
    <property type="evidence" value="ECO:0007669"/>
    <property type="project" value="InterPro"/>
</dbReference>
<dbReference type="OrthoDB" id="5975154at2759"/>
<dbReference type="PANTHER" id="PTHR18945">
    <property type="entry name" value="NEUROTRANSMITTER GATED ION CHANNEL"/>
    <property type="match status" value="1"/>
</dbReference>
<dbReference type="SUPFAM" id="SSF63712">
    <property type="entry name" value="Nicotinic receptor ligand binding domain-like"/>
    <property type="match status" value="1"/>
</dbReference>
<dbReference type="Gene3D" id="2.70.170.10">
    <property type="entry name" value="Neurotransmitter-gated ion-channel ligand-binding domain"/>
    <property type="match status" value="1"/>
</dbReference>
<dbReference type="EMBL" id="UXUI01009383">
    <property type="protein sequence ID" value="VDD93605.1"/>
    <property type="molecule type" value="Genomic_DNA"/>
</dbReference>
<accession>A0A0N4VE21</accession>
<evidence type="ECO:0000313" key="6">
    <source>
        <dbReference type="WBParaSite" id="EVEC_0000890401-mRNA-1"/>
    </source>
</evidence>
<keyword evidence="2" id="KW-0472">Membrane</keyword>
<dbReference type="InterPro" id="IPR006029">
    <property type="entry name" value="Neurotrans-gated_channel_TM"/>
</dbReference>
<feature type="transmembrane region" description="Helical" evidence="2">
    <location>
        <begin position="139"/>
        <end position="158"/>
    </location>
</feature>
<dbReference type="Proteomes" id="UP000274131">
    <property type="component" value="Unassembled WGS sequence"/>
</dbReference>
<dbReference type="AlphaFoldDB" id="A0A0N4VE21"/>
<reference evidence="6" key="1">
    <citation type="submission" date="2017-02" db="UniProtKB">
        <authorList>
            <consortium name="WormBaseParasite"/>
        </authorList>
    </citation>
    <scope>IDENTIFICATION</scope>
</reference>
<keyword evidence="5" id="KW-1185">Reference proteome</keyword>
<evidence type="ECO:0000313" key="5">
    <source>
        <dbReference type="Proteomes" id="UP000274131"/>
    </source>
</evidence>
<dbReference type="STRING" id="51028.A0A0N4VE21"/>
<feature type="domain" description="Neurotransmitter-gated ion-channel transmembrane" evidence="3">
    <location>
        <begin position="81"/>
        <end position="298"/>
    </location>
</feature>
<organism evidence="6">
    <name type="scientific">Enterobius vermicularis</name>
    <name type="common">Human pinworm</name>
    <dbReference type="NCBI Taxonomy" id="51028"/>
    <lineage>
        <taxon>Eukaryota</taxon>
        <taxon>Metazoa</taxon>
        <taxon>Ecdysozoa</taxon>
        <taxon>Nematoda</taxon>
        <taxon>Chromadorea</taxon>
        <taxon>Rhabditida</taxon>
        <taxon>Spirurina</taxon>
        <taxon>Oxyuridomorpha</taxon>
        <taxon>Oxyuroidea</taxon>
        <taxon>Oxyuridae</taxon>
        <taxon>Enterobius</taxon>
    </lineage>
</organism>
<dbReference type="GO" id="GO:0016020">
    <property type="term" value="C:membrane"/>
    <property type="evidence" value="ECO:0007669"/>
    <property type="project" value="UniProtKB-SubCell"/>
</dbReference>
<evidence type="ECO:0000256" key="2">
    <source>
        <dbReference type="SAM" id="Phobius"/>
    </source>
</evidence>
<dbReference type="InterPro" id="IPR038050">
    <property type="entry name" value="Neuro_actylchol_rec"/>
</dbReference>
<dbReference type="Pfam" id="PF02932">
    <property type="entry name" value="Neur_chan_memb"/>
    <property type="match status" value="1"/>
</dbReference>
<dbReference type="InterPro" id="IPR006201">
    <property type="entry name" value="Neur_channel"/>
</dbReference>
<dbReference type="Gene3D" id="1.20.58.390">
    <property type="entry name" value="Neurotransmitter-gated ion-channel transmembrane domain"/>
    <property type="match status" value="2"/>
</dbReference>
<dbReference type="WBParaSite" id="EVEC_0000890401-mRNA-1">
    <property type="protein sequence ID" value="EVEC_0000890401-mRNA-1"/>
    <property type="gene ID" value="EVEC_0000890401"/>
</dbReference>
<name>A0A0N4VE21_ENTVE</name>
<feature type="transmembrane region" description="Helical" evidence="2">
    <location>
        <begin position="283"/>
        <end position="301"/>
    </location>
</feature>
<evidence type="ECO:0000256" key="1">
    <source>
        <dbReference type="ARBA" id="ARBA00004141"/>
    </source>
</evidence>
<comment type="subcellular location">
    <subcellularLocation>
        <location evidence="1">Membrane</location>
        <topology evidence="1">Multi-pass membrane protein</topology>
    </subcellularLocation>
</comment>
<evidence type="ECO:0000259" key="3">
    <source>
        <dbReference type="Pfam" id="PF02932"/>
    </source>
</evidence>
<dbReference type="InterPro" id="IPR036719">
    <property type="entry name" value="Neuro-gated_channel_TM_sf"/>
</dbReference>
<dbReference type="GO" id="GO:0005230">
    <property type="term" value="F:extracellular ligand-gated monoatomic ion channel activity"/>
    <property type="evidence" value="ECO:0007669"/>
    <property type="project" value="InterPro"/>
</dbReference>
<gene>
    <name evidence="4" type="ORF">EVEC_LOCUS8356</name>
</gene>
<keyword evidence="2" id="KW-0812">Transmembrane</keyword>
<proteinExistence type="predicted"/>
<feature type="transmembrane region" description="Helical" evidence="2">
    <location>
        <begin position="75"/>
        <end position="99"/>
    </location>
</feature>
<protein>
    <submittedName>
        <fullName evidence="6">Neur_chan_memb domain-containing protein</fullName>
    </submittedName>
</protein>